<dbReference type="InterPro" id="IPR028994">
    <property type="entry name" value="Integrin_alpha_N"/>
</dbReference>
<dbReference type="RefSeq" id="WP_345265227.1">
    <property type="nucleotide sequence ID" value="NZ_BAABHB010000002.1"/>
</dbReference>
<dbReference type="Pfam" id="PF07593">
    <property type="entry name" value="UnbV_ASPIC"/>
    <property type="match status" value="1"/>
</dbReference>
<sequence>MNTLAIDKLILGLLTLLLVACQKKEAAAPVFRLLEADQTGLAFSNELKPTKDLNIFTYMYFYNGSGIGAGDFNNDGLIDLCFTANLQPNRLYLNRSATGAIHFDDVTTQTGINTAKGWANGVSVVDINQDGMLDLYISQVGGFADFKGHNLLFVCQQITKEGIPVYAEKSAEYGLNLTGLGTQAAFLDYDADGDLDMFQLNHSVHQNGTFGSRSAFRGQTHPTAGDRFFRNDKGKFVEVTRQAGIISDVLGYGLGIGIGDVNFDGYPDLYIGNDFHENDYLYINQRNGTFREDLENEMMHTSQFSMGIDIGDLNNDVFPEIISLDMLPADRDILKRSEGEDSYNIFRYKIRQGYNYQFARNNLQFNNGNNTFSEIGMYAGVHATDWSWSPLFMDFDNDGRKDLFISNGIPKRMNDIDYIQFVSSEDIQQRLERREMDENDQLLIDKLPEIKLPNAFFRNQPDLRFQALQEQIENNKPAYSNGAVYADLDNDGDLDIVTSNINDKAFVYENLANTNTPQHASLTLHLTGPAGNRNAVGAQCLVFRKGDVISAEKYPVRGFQSSMEVPLTIGLGTKAAIDSVLLIWPDRRYQRIALPATGHTLTLTYQPDLPRFDYDHFRKKRAKGIVFSDITPQVKLDYRHIENNYNEFDRDALIPHLMSAEGPPIAVADINADGRDDVFAGSSRDATSAVFIQQANGTFSRLPQPSLEQDSVYEDTDAIFVDVNQDTFPDLVVASGGNEYSGTSAYTQPRLYLNDGRGHLMRRPDAFPGIYLTASCVRAMDITGDGQPELFFGGRTVPAAYGKAPRSYLLRNEGNGRFTDITESVSPELATIGLVKNASWVDLDRDKDPDLLLSLEWDSVCLLENQGGHFSKKILTTAKGWWNFTLPADFDQDGDLDILVGNLGLNSRLKATPDQPVRLYVGDFDDNQKVDQLVTYYLNGEEILFSNKAETEKQFPFIKKKFIYAKDFAKASLVDLIGKRKLEDARILETNTFDNLVLVNNGRGEFTPQPLPYTAQWSPYYAAQLIDANGDQLPDVLLSGNFYGCNIQMGRYDADYGIVLINQGNCRFAPVALSGLAIKGEVKHLVPIRINGNEAILVARNNERLLVIKKATL</sequence>
<accession>A0ABP8K439</accession>
<evidence type="ECO:0000259" key="2">
    <source>
        <dbReference type="Pfam" id="PF07593"/>
    </source>
</evidence>
<dbReference type="PANTHER" id="PTHR16026">
    <property type="entry name" value="CARTILAGE ACIDIC PROTEIN 1"/>
    <property type="match status" value="1"/>
</dbReference>
<proteinExistence type="predicted"/>
<dbReference type="Proteomes" id="UP001500936">
    <property type="component" value="Unassembled WGS sequence"/>
</dbReference>
<dbReference type="SUPFAM" id="SSF69318">
    <property type="entry name" value="Integrin alpha N-terminal domain"/>
    <property type="match status" value="3"/>
</dbReference>
<protein>
    <submittedName>
        <fullName evidence="3">VCBS repeat-containing protein</fullName>
    </submittedName>
</protein>
<dbReference type="InterPro" id="IPR011519">
    <property type="entry name" value="UnbV_ASPIC"/>
</dbReference>
<gene>
    <name evidence="3" type="ORF">GCM10023187_13340</name>
</gene>
<dbReference type="EMBL" id="BAABHB010000002">
    <property type="protein sequence ID" value="GAA4400315.1"/>
    <property type="molecule type" value="Genomic_DNA"/>
</dbReference>
<dbReference type="InterPro" id="IPR013517">
    <property type="entry name" value="FG-GAP"/>
</dbReference>
<dbReference type="PANTHER" id="PTHR16026:SF0">
    <property type="entry name" value="CARTILAGE ACIDIC PROTEIN 1"/>
    <property type="match status" value="1"/>
</dbReference>
<name>A0ABP8K439_9BACT</name>
<dbReference type="Gene3D" id="2.130.10.130">
    <property type="entry name" value="Integrin alpha, N-terminal"/>
    <property type="match status" value="4"/>
</dbReference>
<keyword evidence="4" id="KW-1185">Reference proteome</keyword>
<dbReference type="Pfam" id="PF13517">
    <property type="entry name" value="FG-GAP_3"/>
    <property type="match status" value="5"/>
</dbReference>
<keyword evidence="1" id="KW-0732">Signal</keyword>
<feature type="domain" description="ASPIC/UnbV" evidence="2">
    <location>
        <begin position="535"/>
        <end position="602"/>
    </location>
</feature>
<evidence type="ECO:0000313" key="3">
    <source>
        <dbReference type="EMBL" id="GAA4400315.1"/>
    </source>
</evidence>
<evidence type="ECO:0000313" key="4">
    <source>
        <dbReference type="Proteomes" id="UP001500936"/>
    </source>
</evidence>
<reference evidence="4" key="1">
    <citation type="journal article" date="2019" name="Int. J. Syst. Evol. Microbiol.">
        <title>The Global Catalogue of Microorganisms (GCM) 10K type strain sequencing project: providing services to taxonomists for standard genome sequencing and annotation.</title>
        <authorList>
            <consortium name="The Broad Institute Genomics Platform"/>
            <consortium name="The Broad Institute Genome Sequencing Center for Infectious Disease"/>
            <person name="Wu L."/>
            <person name="Ma J."/>
        </authorList>
    </citation>
    <scope>NUCLEOTIDE SEQUENCE [LARGE SCALE GENOMIC DNA]</scope>
    <source>
        <strain evidence="4">JCM 17925</strain>
    </source>
</reference>
<organism evidence="3 4">
    <name type="scientific">Nibrella viscosa</name>
    <dbReference type="NCBI Taxonomy" id="1084524"/>
    <lineage>
        <taxon>Bacteria</taxon>
        <taxon>Pseudomonadati</taxon>
        <taxon>Bacteroidota</taxon>
        <taxon>Cytophagia</taxon>
        <taxon>Cytophagales</taxon>
        <taxon>Spirosomataceae</taxon>
        <taxon>Nibrella</taxon>
    </lineage>
</organism>
<evidence type="ECO:0000256" key="1">
    <source>
        <dbReference type="ARBA" id="ARBA00022729"/>
    </source>
</evidence>
<dbReference type="InterPro" id="IPR027039">
    <property type="entry name" value="Crtac1"/>
</dbReference>
<comment type="caution">
    <text evidence="3">The sequence shown here is derived from an EMBL/GenBank/DDBJ whole genome shotgun (WGS) entry which is preliminary data.</text>
</comment>